<evidence type="ECO:0000313" key="1">
    <source>
        <dbReference type="EMBL" id="GGM29347.1"/>
    </source>
</evidence>
<organism evidence="1 2">
    <name type="scientific">Pseudomonas asuensis</name>
    <dbReference type="NCBI Taxonomy" id="1825787"/>
    <lineage>
        <taxon>Bacteria</taxon>
        <taxon>Pseudomonadati</taxon>
        <taxon>Pseudomonadota</taxon>
        <taxon>Gammaproteobacteria</taxon>
        <taxon>Pseudomonadales</taxon>
        <taxon>Pseudomonadaceae</taxon>
        <taxon>Pseudomonas</taxon>
    </lineage>
</organism>
<proteinExistence type="predicted"/>
<dbReference type="Proteomes" id="UP000616499">
    <property type="component" value="Unassembled WGS sequence"/>
</dbReference>
<comment type="caution">
    <text evidence="1">The sequence shown here is derived from an EMBL/GenBank/DDBJ whole genome shotgun (WGS) entry which is preliminary data.</text>
</comment>
<protein>
    <submittedName>
        <fullName evidence="1">Uncharacterized protein</fullName>
    </submittedName>
</protein>
<keyword evidence="2" id="KW-1185">Reference proteome</keyword>
<dbReference type="EMBL" id="BMNW01000015">
    <property type="protein sequence ID" value="GGM29347.1"/>
    <property type="molecule type" value="Genomic_DNA"/>
</dbReference>
<reference evidence="2" key="1">
    <citation type="journal article" date="2019" name="Int. J. Syst. Evol. Microbiol.">
        <title>The Global Catalogue of Microorganisms (GCM) 10K type strain sequencing project: providing services to taxonomists for standard genome sequencing and annotation.</title>
        <authorList>
            <consortium name="The Broad Institute Genomics Platform"/>
            <consortium name="The Broad Institute Genome Sequencing Center for Infectious Disease"/>
            <person name="Wu L."/>
            <person name="Ma J."/>
        </authorList>
    </citation>
    <scope>NUCLEOTIDE SEQUENCE [LARGE SCALE GENOMIC DNA]</scope>
    <source>
        <strain evidence="2">JCM 13501</strain>
    </source>
</reference>
<gene>
    <name evidence="1" type="ORF">GCM10009425_44900</name>
</gene>
<name>A0ABQ2H437_9PSED</name>
<evidence type="ECO:0000313" key="2">
    <source>
        <dbReference type="Proteomes" id="UP000616499"/>
    </source>
</evidence>
<accession>A0ABQ2H437</accession>
<sequence>MGQAQAQWDEATLDYRLLMNSAIRFRKTMFPLKPEHPRTRITNGSGIREEIKKKHGCFYLTQRTRAAERDGLLDSI</sequence>